<reference evidence="1" key="1">
    <citation type="journal article" date="2020" name="bioRxiv">
        <title>Chromosome-level reference genome of the European wasp spider Argiope bruennichi: a resource for studies on range expansion and evolutionary adaptation.</title>
        <authorList>
            <person name="Sheffer M.M."/>
            <person name="Hoppe A."/>
            <person name="Krehenwinkel H."/>
            <person name="Uhl G."/>
            <person name="Kuss A.W."/>
            <person name="Jensen L."/>
            <person name="Jensen C."/>
            <person name="Gillespie R.G."/>
            <person name="Hoff K.J."/>
            <person name="Prost S."/>
        </authorList>
    </citation>
    <scope>NUCLEOTIDE SEQUENCE</scope>
</reference>
<keyword evidence="2" id="KW-1185">Reference proteome</keyword>
<evidence type="ECO:0000313" key="1">
    <source>
        <dbReference type="EMBL" id="KAF8784711.1"/>
    </source>
</evidence>
<organism evidence="1 2">
    <name type="scientific">Argiope bruennichi</name>
    <name type="common">Wasp spider</name>
    <name type="synonym">Aranea bruennichi</name>
    <dbReference type="NCBI Taxonomy" id="94029"/>
    <lineage>
        <taxon>Eukaryota</taxon>
        <taxon>Metazoa</taxon>
        <taxon>Ecdysozoa</taxon>
        <taxon>Arthropoda</taxon>
        <taxon>Chelicerata</taxon>
        <taxon>Arachnida</taxon>
        <taxon>Araneae</taxon>
        <taxon>Araneomorphae</taxon>
        <taxon>Entelegynae</taxon>
        <taxon>Araneoidea</taxon>
        <taxon>Araneidae</taxon>
        <taxon>Argiope</taxon>
    </lineage>
</organism>
<dbReference type="EMBL" id="JABXBU010000030">
    <property type="protein sequence ID" value="KAF8784711.1"/>
    <property type="molecule type" value="Genomic_DNA"/>
</dbReference>
<dbReference type="Proteomes" id="UP000807504">
    <property type="component" value="Unassembled WGS sequence"/>
</dbReference>
<dbReference type="AlphaFoldDB" id="A0A8T0F1K1"/>
<sequence>MRACPVAWDRHQLTLPNDVNRWNLEESLQLISRERASGQEQTEAVSLAAEKGFHNITTGCNQLYTM</sequence>
<comment type="caution">
    <text evidence="1">The sequence shown here is derived from an EMBL/GenBank/DDBJ whole genome shotgun (WGS) entry which is preliminary data.</text>
</comment>
<protein>
    <submittedName>
        <fullName evidence="1">Uncharacterized protein</fullName>
    </submittedName>
</protein>
<gene>
    <name evidence="1" type="ORF">HNY73_010355</name>
</gene>
<evidence type="ECO:0000313" key="2">
    <source>
        <dbReference type="Proteomes" id="UP000807504"/>
    </source>
</evidence>
<proteinExistence type="predicted"/>
<name>A0A8T0F1K1_ARGBR</name>
<reference evidence="1" key="2">
    <citation type="submission" date="2020-06" db="EMBL/GenBank/DDBJ databases">
        <authorList>
            <person name="Sheffer M."/>
        </authorList>
    </citation>
    <scope>NUCLEOTIDE SEQUENCE</scope>
</reference>
<accession>A0A8T0F1K1</accession>